<gene>
    <name evidence="1" type="ORF">GPL21_29785</name>
</gene>
<accession>A0A0R3DTM1</accession>
<dbReference type="EMBL" id="WQNF01000028">
    <property type="protein sequence ID" value="MVT69289.1"/>
    <property type="molecule type" value="Genomic_DNA"/>
</dbReference>
<comment type="caution">
    <text evidence="1">The sequence shown here is derived from an EMBL/GenBank/DDBJ whole genome shotgun (WGS) entry which is preliminary data.</text>
</comment>
<organism evidence="1 2">
    <name type="scientific">Bradyrhizobium pachyrhizi</name>
    <dbReference type="NCBI Taxonomy" id="280333"/>
    <lineage>
        <taxon>Bacteria</taxon>
        <taxon>Pseudomonadati</taxon>
        <taxon>Pseudomonadota</taxon>
        <taxon>Alphaproteobacteria</taxon>
        <taxon>Hyphomicrobiales</taxon>
        <taxon>Nitrobacteraceae</taxon>
        <taxon>Bradyrhizobium</taxon>
    </lineage>
</organism>
<proteinExistence type="predicted"/>
<protein>
    <submittedName>
        <fullName evidence="1">Uncharacterized protein</fullName>
    </submittedName>
</protein>
<evidence type="ECO:0000313" key="2">
    <source>
        <dbReference type="Proteomes" id="UP000436468"/>
    </source>
</evidence>
<reference evidence="1 2" key="1">
    <citation type="submission" date="2019-12" db="EMBL/GenBank/DDBJ databases">
        <title>Draft genome sequences Bradyrhizobium cajani AMBPC1010, Bradyrhizobium pachyrhizi AMBPC1040 and Bradyrhizobium yuanmingense ALSPC3051, three plant growth promoting strains isolated from nodules of Cajanus cajan L. in Dominican Republic.</title>
        <authorList>
            <person name="Flores-Felix J.D."/>
            <person name="Araujo J."/>
            <person name="Diaz-Alcantara C."/>
            <person name="Gonzalez-Andres F."/>
            <person name="Velazquez E."/>
        </authorList>
    </citation>
    <scope>NUCLEOTIDE SEQUENCE [LARGE SCALE GENOMIC DNA]</scope>
    <source>
        <strain evidence="1 2">1040</strain>
    </source>
</reference>
<evidence type="ECO:0000313" key="1">
    <source>
        <dbReference type="EMBL" id="MVT69289.1"/>
    </source>
</evidence>
<sequence length="67" mass="7721">MKTLQMQHEITAELERRSGVTGLKLIRLKGYTPSWDLGGTRETALDEAKEKELRDIVTRMQDEFDIA</sequence>
<keyword evidence="2" id="KW-1185">Reference proteome</keyword>
<dbReference type="AlphaFoldDB" id="A0A0R3DTM1"/>
<dbReference type="RefSeq" id="WP_016844551.1">
    <property type="nucleotide sequence ID" value="NZ_LFIQ01000049.1"/>
</dbReference>
<name>A0A0R3DTM1_9BRAD</name>
<dbReference type="Proteomes" id="UP000436468">
    <property type="component" value="Unassembled WGS sequence"/>
</dbReference>
<dbReference type="GeneID" id="92952473"/>